<dbReference type="InterPro" id="IPR047153">
    <property type="entry name" value="TRIM45/56/19-like"/>
</dbReference>
<dbReference type="InterPro" id="IPR012677">
    <property type="entry name" value="Nucleotide-bd_a/b_plait_sf"/>
</dbReference>
<keyword evidence="1" id="KW-0863">Zinc-finger</keyword>
<keyword evidence="2" id="KW-0694">RNA-binding</keyword>
<dbReference type="PANTHER" id="PTHR25462">
    <property type="entry name" value="BONUS, ISOFORM C-RELATED"/>
    <property type="match status" value="1"/>
</dbReference>
<dbReference type="Gene3D" id="3.30.70.330">
    <property type="match status" value="2"/>
</dbReference>
<proteinExistence type="predicted"/>
<dbReference type="SUPFAM" id="SSF56436">
    <property type="entry name" value="C-type lectin-like"/>
    <property type="match status" value="1"/>
</dbReference>
<dbReference type="CDD" id="cd00037">
    <property type="entry name" value="CLECT"/>
    <property type="match status" value="1"/>
</dbReference>
<keyword evidence="1" id="KW-0862">Zinc</keyword>
<evidence type="ECO:0000259" key="4">
    <source>
        <dbReference type="PROSITE" id="PS50041"/>
    </source>
</evidence>
<dbReference type="CDD" id="cd19757">
    <property type="entry name" value="Bbox1"/>
    <property type="match status" value="1"/>
</dbReference>
<dbReference type="SMART" id="SM00034">
    <property type="entry name" value="CLECT"/>
    <property type="match status" value="1"/>
</dbReference>
<evidence type="ECO:0000256" key="2">
    <source>
        <dbReference type="PROSITE-ProRule" id="PRU00176"/>
    </source>
</evidence>
<dbReference type="AlphaFoldDB" id="A0A8B6EEX6"/>
<dbReference type="InterPro" id="IPR016186">
    <property type="entry name" value="C-type_lectin-like/link_sf"/>
</dbReference>
<dbReference type="PROSITE" id="PS50041">
    <property type="entry name" value="C_TYPE_LECTIN_2"/>
    <property type="match status" value="1"/>
</dbReference>
<feature type="domain" description="B box-type" evidence="6">
    <location>
        <begin position="61"/>
        <end position="101"/>
    </location>
</feature>
<keyword evidence="8" id="KW-1185">Reference proteome</keyword>
<feature type="region of interest" description="Disordered" evidence="3">
    <location>
        <begin position="614"/>
        <end position="634"/>
    </location>
</feature>
<evidence type="ECO:0000313" key="7">
    <source>
        <dbReference type="EMBL" id="VDI33877.1"/>
    </source>
</evidence>
<protein>
    <submittedName>
        <fullName evidence="7">Uncharacterized protein</fullName>
    </submittedName>
</protein>
<dbReference type="Pfam" id="PF00059">
    <property type="entry name" value="Lectin_C"/>
    <property type="match status" value="1"/>
</dbReference>
<organism evidence="7 8">
    <name type="scientific">Mytilus galloprovincialis</name>
    <name type="common">Mediterranean mussel</name>
    <dbReference type="NCBI Taxonomy" id="29158"/>
    <lineage>
        <taxon>Eukaryota</taxon>
        <taxon>Metazoa</taxon>
        <taxon>Spiralia</taxon>
        <taxon>Lophotrochozoa</taxon>
        <taxon>Mollusca</taxon>
        <taxon>Bivalvia</taxon>
        <taxon>Autobranchia</taxon>
        <taxon>Pteriomorphia</taxon>
        <taxon>Mytilida</taxon>
        <taxon>Mytiloidea</taxon>
        <taxon>Mytilidae</taxon>
        <taxon>Mytilinae</taxon>
        <taxon>Mytilus</taxon>
    </lineage>
</organism>
<dbReference type="PROSITE" id="PS50119">
    <property type="entry name" value="ZF_BBOX"/>
    <property type="match status" value="2"/>
</dbReference>
<dbReference type="PANTHER" id="PTHR25462:SF296">
    <property type="entry name" value="MEIOTIC P26, ISOFORM F"/>
    <property type="match status" value="1"/>
</dbReference>
<dbReference type="Pfam" id="PF23085">
    <property type="entry name" value="RRM_PARP14_3"/>
    <property type="match status" value="2"/>
</dbReference>
<dbReference type="Gene3D" id="3.10.100.10">
    <property type="entry name" value="Mannose-Binding Protein A, subunit A"/>
    <property type="match status" value="1"/>
</dbReference>
<dbReference type="SMART" id="SM00336">
    <property type="entry name" value="BBOX"/>
    <property type="match status" value="2"/>
</dbReference>
<evidence type="ECO:0000256" key="3">
    <source>
        <dbReference type="SAM" id="MobiDB-lite"/>
    </source>
</evidence>
<dbReference type="OrthoDB" id="6161426at2759"/>
<feature type="domain" description="B box-type" evidence="6">
    <location>
        <begin position="13"/>
        <end position="54"/>
    </location>
</feature>
<dbReference type="InterPro" id="IPR001304">
    <property type="entry name" value="C-type_lectin-like"/>
</dbReference>
<evidence type="ECO:0000259" key="5">
    <source>
        <dbReference type="PROSITE" id="PS50102"/>
    </source>
</evidence>
<evidence type="ECO:0000313" key="8">
    <source>
        <dbReference type="Proteomes" id="UP000596742"/>
    </source>
</evidence>
<dbReference type="EMBL" id="UYJE01005098">
    <property type="protein sequence ID" value="VDI33877.1"/>
    <property type="molecule type" value="Genomic_DNA"/>
</dbReference>
<dbReference type="SUPFAM" id="SSF57845">
    <property type="entry name" value="B-box zinc-binding domain"/>
    <property type="match status" value="1"/>
</dbReference>
<dbReference type="Proteomes" id="UP000596742">
    <property type="component" value="Unassembled WGS sequence"/>
</dbReference>
<evidence type="ECO:0000259" key="6">
    <source>
        <dbReference type="PROSITE" id="PS50119"/>
    </source>
</evidence>
<feature type="domain" description="RRM" evidence="5">
    <location>
        <begin position="277"/>
        <end position="360"/>
    </location>
</feature>
<comment type="caution">
    <text evidence="7">The sequence shown here is derived from an EMBL/GenBank/DDBJ whole genome shotgun (WGS) entry which is preliminary data.</text>
</comment>
<dbReference type="GO" id="GO:0003723">
    <property type="term" value="F:RNA binding"/>
    <property type="evidence" value="ECO:0007669"/>
    <property type="project" value="UniProtKB-UniRule"/>
</dbReference>
<feature type="domain" description="C-type lectin" evidence="4">
    <location>
        <begin position="524"/>
        <end position="658"/>
    </location>
</feature>
<evidence type="ECO:0000256" key="1">
    <source>
        <dbReference type="PROSITE-ProRule" id="PRU00024"/>
    </source>
</evidence>
<gene>
    <name evidence="7" type="ORF">MGAL_10B046474</name>
</gene>
<dbReference type="Pfam" id="PF00643">
    <property type="entry name" value="zf-B_box"/>
    <property type="match status" value="1"/>
</dbReference>
<dbReference type="InterPro" id="IPR000315">
    <property type="entry name" value="Znf_B-box"/>
</dbReference>
<dbReference type="InterPro" id="IPR016187">
    <property type="entry name" value="CTDL_fold"/>
</dbReference>
<accession>A0A8B6EEX6</accession>
<sequence length="665" mass="76260">MATSMAQVPLPNCEICEQNIGRRYCIDCEQYFCKTCEEFHLKSKSCKDHVFQNLGQINPEEKKVKCKEHEENMTYYCTTCSMLVCKICLPDKHTKHDFTLSSEAASKFKSDLIEKIYTMKTVVGSIAQQRAKLEEKSNQFLIRTQNLVQEINKKGTELKNVVDKIVCDKVSNVTKKQQKILQKKTKEERILKDAEERGQLVILKVANAVENQGDTMLLNSHQALLQAIQSMPDMVKSDMDFTALSFKDGYLSEITLTRMLGRVKISKKDEPVMVKRNMLKVTRLPPTTTQDSLQYFFEDTRKFGGGDVEDVEYDEDTASAYITFEEDEAVKIVLKKIPILFNEKTIEVSAHTVNEDESLDIIEEYESNSSTSEPSPTCTIEVRRMTDRTTQDTIMYYFESKKGANADVKTIEYIEDTDMYLITFQDEVAVERVLQKSHTVDGNNLQVKKHIPPKRYPNKALVKSFNPKTTEDDIINFLEARTTFLVEDIDFGEEDTGNAIVTFYDPIDCRPNLENTCPYHFTRIGESCYFFGRHGRTMEEASKECLGLCSRLAIISSRNENLMITQLLNQHQQPHKANHYWIDAYRNSSSFSGPWQWMSTGTLLGKHVYSHWRPGSHSHTKPDGEHCASMGKGESSDPENGYFWDHRSCKLHSPALCEYPLGHKP</sequence>
<dbReference type="GO" id="GO:0008270">
    <property type="term" value="F:zinc ion binding"/>
    <property type="evidence" value="ECO:0007669"/>
    <property type="project" value="UniProtKB-KW"/>
</dbReference>
<reference evidence="7" key="1">
    <citation type="submission" date="2018-11" db="EMBL/GenBank/DDBJ databases">
        <authorList>
            <person name="Alioto T."/>
            <person name="Alioto T."/>
        </authorList>
    </citation>
    <scope>NUCLEOTIDE SEQUENCE</scope>
</reference>
<keyword evidence="1" id="KW-0479">Metal-binding</keyword>
<dbReference type="InterPro" id="IPR035979">
    <property type="entry name" value="RBD_domain_sf"/>
</dbReference>
<dbReference type="SMART" id="SM00360">
    <property type="entry name" value="RRM"/>
    <property type="match status" value="2"/>
</dbReference>
<dbReference type="InterPro" id="IPR000504">
    <property type="entry name" value="RRM_dom"/>
</dbReference>
<name>A0A8B6EEX6_MYTGA</name>
<dbReference type="SUPFAM" id="SSF54928">
    <property type="entry name" value="RNA-binding domain, RBD"/>
    <property type="match status" value="2"/>
</dbReference>
<dbReference type="PROSITE" id="PS50102">
    <property type="entry name" value="RRM"/>
    <property type="match status" value="1"/>
</dbReference>
<dbReference type="Gene3D" id="3.30.160.60">
    <property type="entry name" value="Classic Zinc Finger"/>
    <property type="match status" value="1"/>
</dbReference>